<dbReference type="RefSeq" id="YP_009518888.1">
    <property type="nucleotide sequence ID" value="NC_039520.1"/>
</dbReference>
<name>A0A386AZL4_9CHLO</name>
<gene>
    <name evidence="8" type="primary">rps9</name>
</gene>
<feature type="region of interest" description="Disordered" evidence="7">
    <location>
        <begin position="103"/>
        <end position="140"/>
    </location>
</feature>
<evidence type="ECO:0000256" key="4">
    <source>
        <dbReference type="ARBA" id="ARBA00035152"/>
    </source>
</evidence>
<dbReference type="PANTHER" id="PTHR21569">
    <property type="entry name" value="RIBOSOMAL PROTEIN S9"/>
    <property type="match status" value="1"/>
</dbReference>
<dbReference type="Gene3D" id="3.30.230.10">
    <property type="match status" value="1"/>
</dbReference>
<dbReference type="GO" id="GO:0022627">
    <property type="term" value="C:cytosolic small ribosomal subunit"/>
    <property type="evidence" value="ECO:0007669"/>
    <property type="project" value="TreeGrafter"/>
</dbReference>
<evidence type="ECO:0000256" key="6">
    <source>
        <dbReference type="RuleBase" id="RU003815"/>
    </source>
</evidence>
<dbReference type="SUPFAM" id="SSF54211">
    <property type="entry name" value="Ribosomal protein S5 domain 2-like"/>
    <property type="match status" value="1"/>
</dbReference>
<comment type="similarity">
    <text evidence="1 6">Belongs to the universal ribosomal protein uS9 family.</text>
</comment>
<evidence type="ECO:0000256" key="3">
    <source>
        <dbReference type="ARBA" id="ARBA00023274"/>
    </source>
</evidence>
<dbReference type="GeneID" id="38278687"/>
<dbReference type="PANTHER" id="PTHR21569:SF1">
    <property type="entry name" value="SMALL RIBOSOMAL SUBUNIT PROTEIN US9M"/>
    <property type="match status" value="1"/>
</dbReference>
<dbReference type="InterPro" id="IPR000754">
    <property type="entry name" value="Ribosomal_uS9"/>
</dbReference>
<proteinExistence type="inferred from homology"/>
<geneLocation type="chloroplast" evidence="8"/>
<dbReference type="Pfam" id="PF00380">
    <property type="entry name" value="Ribosomal_S9"/>
    <property type="match status" value="1"/>
</dbReference>
<keyword evidence="8" id="KW-0150">Chloroplast</keyword>
<feature type="compositionally biased region" description="Basic residues" evidence="7">
    <location>
        <begin position="121"/>
        <end position="140"/>
    </location>
</feature>
<evidence type="ECO:0000256" key="1">
    <source>
        <dbReference type="ARBA" id="ARBA00005251"/>
    </source>
</evidence>
<sequence>MKYFGLGRRKSAVAHIVFSGLTKVTAKDYESLFDENIFINTQKIQDYFQNGSHVLHHIQQVFKLFGLYEHRPLNMHITVYGGGLTAQKEAICLAIARALSKNGGFPLQKKPNILTQDSRKKERKKYGLKKSRKAPQYSKR</sequence>
<keyword evidence="8" id="KW-0934">Plastid</keyword>
<evidence type="ECO:0000256" key="7">
    <source>
        <dbReference type="SAM" id="MobiDB-lite"/>
    </source>
</evidence>
<dbReference type="GO" id="GO:0006412">
    <property type="term" value="P:translation"/>
    <property type="evidence" value="ECO:0007669"/>
    <property type="project" value="InterPro"/>
</dbReference>
<dbReference type="PROSITE" id="PS00360">
    <property type="entry name" value="RIBOSOMAL_S9"/>
    <property type="match status" value="1"/>
</dbReference>
<dbReference type="InterPro" id="IPR020568">
    <property type="entry name" value="Ribosomal_Su5_D2-typ_SF"/>
</dbReference>
<dbReference type="InterPro" id="IPR020574">
    <property type="entry name" value="Ribosomal_uS9_CS"/>
</dbReference>
<dbReference type="AlphaFoldDB" id="A0A386AZL4"/>
<reference evidence="8" key="2">
    <citation type="journal article" date="2019" name="Mol. Phylogenet. Evol.">
        <title>Reassessment of the classification of bryopsidales (chlorophyta) based on chloroplast phylogenomic analyses.</title>
        <authorList>
            <person name="Cremen M.C."/>
            <person name="Leliaert F."/>
            <person name="West J."/>
            <person name="Lam D.W."/>
            <person name="Shimada S."/>
            <person name="Lopez-Bautista J.M."/>
            <person name="Verbruggen H."/>
        </authorList>
    </citation>
    <scope>NUCLEOTIDE SEQUENCE</scope>
</reference>
<organism evidence="8">
    <name type="scientific">Boodleopsis pusilla</name>
    <dbReference type="NCBI Taxonomy" id="381415"/>
    <lineage>
        <taxon>Eukaryota</taxon>
        <taxon>Viridiplantae</taxon>
        <taxon>Chlorophyta</taxon>
        <taxon>core chlorophytes</taxon>
        <taxon>Ulvophyceae</taxon>
        <taxon>TCBD clade</taxon>
        <taxon>Bryopsidales</taxon>
        <taxon>Halimedineae</taxon>
        <taxon>Halimedaceae</taxon>
        <taxon>Rhipileae</taxon>
        <taxon>Boodleopsis</taxon>
    </lineage>
</organism>
<dbReference type="InterPro" id="IPR014721">
    <property type="entry name" value="Ribsml_uS5_D2-typ_fold_subgr"/>
</dbReference>
<dbReference type="GO" id="GO:0003723">
    <property type="term" value="F:RNA binding"/>
    <property type="evidence" value="ECO:0007669"/>
    <property type="project" value="TreeGrafter"/>
</dbReference>
<protein>
    <recommendedName>
        <fullName evidence="4">Small ribosomal subunit protein uS9c</fullName>
    </recommendedName>
    <alternativeName>
        <fullName evidence="5">30S ribosomal protein S9, chloroplastic</fullName>
    </alternativeName>
</protein>
<reference evidence="8" key="1">
    <citation type="submission" date="2018-07" db="EMBL/GenBank/DDBJ databases">
        <authorList>
            <person name="Quirk P.G."/>
            <person name="Krulwich T.A."/>
        </authorList>
    </citation>
    <scope>NUCLEOTIDE SEQUENCE</scope>
</reference>
<dbReference type="GO" id="GO:0003735">
    <property type="term" value="F:structural constituent of ribosome"/>
    <property type="evidence" value="ECO:0007669"/>
    <property type="project" value="InterPro"/>
</dbReference>
<evidence type="ECO:0000256" key="5">
    <source>
        <dbReference type="ARBA" id="ARBA00035437"/>
    </source>
</evidence>
<dbReference type="EMBL" id="MH591103">
    <property type="protein sequence ID" value="AYC64853.1"/>
    <property type="molecule type" value="Genomic_DNA"/>
</dbReference>
<keyword evidence="3 6" id="KW-0687">Ribonucleoprotein</keyword>
<keyword evidence="2 6" id="KW-0689">Ribosomal protein</keyword>
<evidence type="ECO:0000256" key="2">
    <source>
        <dbReference type="ARBA" id="ARBA00022980"/>
    </source>
</evidence>
<accession>A0A386AZL4</accession>
<evidence type="ECO:0000313" key="8">
    <source>
        <dbReference type="EMBL" id="AYC64853.1"/>
    </source>
</evidence>